<evidence type="ECO:0000256" key="1">
    <source>
        <dbReference type="ARBA" id="ARBA00004202"/>
    </source>
</evidence>
<dbReference type="EMBL" id="JACBZO010000001">
    <property type="protein sequence ID" value="NYI42144.1"/>
    <property type="molecule type" value="Genomic_DNA"/>
</dbReference>
<dbReference type="NCBIfam" id="NF009977">
    <property type="entry name" value="PRK13442.1"/>
    <property type="match status" value="1"/>
</dbReference>
<accession>A0A7Y9ZB51</accession>
<proteinExistence type="inferred from homology"/>
<dbReference type="SUPFAM" id="SSF51344">
    <property type="entry name" value="Epsilon subunit of F1F0-ATP synthase N-terminal domain"/>
    <property type="match status" value="1"/>
</dbReference>
<dbReference type="InterPro" id="IPR036771">
    <property type="entry name" value="ATPsynth_dsu/esu_N"/>
</dbReference>
<evidence type="ECO:0000259" key="7">
    <source>
        <dbReference type="Pfam" id="PF02823"/>
    </source>
</evidence>
<dbReference type="GO" id="GO:0046933">
    <property type="term" value="F:proton-transporting ATP synthase activity, rotational mechanism"/>
    <property type="evidence" value="ECO:0007669"/>
    <property type="project" value="InterPro"/>
</dbReference>
<name>A0A7Y9ZB51_9MICO</name>
<dbReference type="AlphaFoldDB" id="A0A7Y9ZB51"/>
<dbReference type="CDD" id="cd12152">
    <property type="entry name" value="F1-ATPase_delta"/>
    <property type="match status" value="1"/>
</dbReference>
<evidence type="ECO:0000313" key="8">
    <source>
        <dbReference type="EMBL" id="NYI42144.1"/>
    </source>
</evidence>
<protein>
    <submittedName>
        <fullName evidence="8">F-type H+-transporting ATPase subunit epsilon</fullName>
    </submittedName>
</protein>
<keyword evidence="9" id="KW-1185">Reference proteome</keyword>
<dbReference type="Pfam" id="PF02823">
    <property type="entry name" value="ATP-synt_DE_N"/>
    <property type="match status" value="1"/>
</dbReference>
<keyword evidence="5" id="KW-0472">Membrane</keyword>
<evidence type="ECO:0000256" key="6">
    <source>
        <dbReference type="ARBA" id="ARBA00023196"/>
    </source>
</evidence>
<keyword evidence="3" id="KW-0813">Transport</keyword>
<comment type="subcellular location">
    <subcellularLocation>
        <location evidence="1">Cell membrane</location>
        <topology evidence="1">Peripheral membrane protein</topology>
    </subcellularLocation>
</comment>
<dbReference type="GO" id="GO:0005886">
    <property type="term" value="C:plasma membrane"/>
    <property type="evidence" value="ECO:0007669"/>
    <property type="project" value="UniProtKB-SubCell"/>
</dbReference>
<dbReference type="Proteomes" id="UP000547973">
    <property type="component" value="Unassembled WGS sequence"/>
</dbReference>
<reference evidence="8 9" key="1">
    <citation type="submission" date="2020-07" db="EMBL/GenBank/DDBJ databases">
        <title>Sequencing the genomes of 1000 actinobacteria strains.</title>
        <authorList>
            <person name="Klenk H.-P."/>
        </authorList>
    </citation>
    <scope>NUCLEOTIDE SEQUENCE [LARGE SCALE GENOMIC DNA]</scope>
    <source>
        <strain evidence="8 9">DSM 19970</strain>
    </source>
</reference>
<evidence type="ECO:0000256" key="3">
    <source>
        <dbReference type="ARBA" id="ARBA00022448"/>
    </source>
</evidence>
<keyword evidence="6" id="KW-0139">CF(1)</keyword>
<keyword evidence="4" id="KW-0406">Ion transport</keyword>
<dbReference type="InterPro" id="IPR001469">
    <property type="entry name" value="ATP_synth_F1_dsu/esu"/>
</dbReference>
<keyword evidence="6" id="KW-0066">ATP synthesis</keyword>
<organism evidence="8 9">
    <name type="scientific">Demequina lutea</name>
    <dbReference type="NCBI Taxonomy" id="431489"/>
    <lineage>
        <taxon>Bacteria</taxon>
        <taxon>Bacillati</taxon>
        <taxon>Actinomycetota</taxon>
        <taxon>Actinomycetes</taxon>
        <taxon>Micrococcales</taxon>
        <taxon>Demequinaceae</taxon>
        <taxon>Demequina</taxon>
    </lineage>
</organism>
<evidence type="ECO:0000256" key="4">
    <source>
        <dbReference type="ARBA" id="ARBA00023065"/>
    </source>
</evidence>
<dbReference type="InterPro" id="IPR020546">
    <property type="entry name" value="ATP_synth_F1_dsu/esu_N"/>
</dbReference>
<comment type="similarity">
    <text evidence="2">Belongs to the ATPase epsilon chain family.</text>
</comment>
<dbReference type="OrthoDB" id="9791445at2"/>
<dbReference type="RefSeq" id="WP_062074027.1">
    <property type="nucleotide sequence ID" value="NZ_BBRC01000002.1"/>
</dbReference>
<comment type="caution">
    <text evidence="8">The sequence shown here is derived from an EMBL/GenBank/DDBJ whole genome shotgun (WGS) entry which is preliminary data.</text>
</comment>
<dbReference type="GO" id="GO:0045259">
    <property type="term" value="C:proton-transporting ATP synthase complex"/>
    <property type="evidence" value="ECO:0007669"/>
    <property type="project" value="UniProtKB-KW"/>
</dbReference>
<feature type="domain" description="ATP synthase F1 complex delta/epsilon subunit N-terminal" evidence="7">
    <location>
        <begin position="3"/>
        <end position="80"/>
    </location>
</feature>
<evidence type="ECO:0000256" key="2">
    <source>
        <dbReference type="ARBA" id="ARBA00005712"/>
    </source>
</evidence>
<dbReference type="Gene3D" id="2.60.15.10">
    <property type="entry name" value="F0F1 ATP synthase delta/epsilon subunit, N-terminal"/>
    <property type="match status" value="1"/>
</dbReference>
<evidence type="ECO:0000256" key="5">
    <source>
        <dbReference type="ARBA" id="ARBA00023136"/>
    </source>
</evidence>
<sequence length="85" mass="8785">MALSVDIVAPDRTLWVGEASFVSAPSVEGSIGLLPGHEPILSVLAAGRIKVVELGGEDLFIDVLSGFISFDHDVVTIVAEPVATA</sequence>
<evidence type="ECO:0000313" key="9">
    <source>
        <dbReference type="Proteomes" id="UP000547973"/>
    </source>
</evidence>
<gene>
    <name evidence="8" type="ORF">BKA03_002263</name>
</gene>